<dbReference type="InterPro" id="IPR000014">
    <property type="entry name" value="PAS"/>
</dbReference>
<evidence type="ECO:0000256" key="8">
    <source>
        <dbReference type="ARBA" id="ARBA00023242"/>
    </source>
</evidence>
<keyword evidence="7" id="KW-0804">Transcription</keyword>
<dbReference type="GO" id="GO:0071456">
    <property type="term" value="P:cellular response to hypoxia"/>
    <property type="evidence" value="ECO:0007669"/>
    <property type="project" value="TreeGrafter"/>
</dbReference>
<feature type="region of interest" description="Disordered" evidence="10">
    <location>
        <begin position="1"/>
        <end position="32"/>
    </location>
</feature>
<dbReference type="PANTHER" id="PTHR23043">
    <property type="entry name" value="HYPOXIA-INDUCIBLE FACTOR 1 ALPHA"/>
    <property type="match status" value="1"/>
</dbReference>
<keyword evidence="5" id="KW-0238">DNA-binding</keyword>
<dbReference type="InterPro" id="IPR036638">
    <property type="entry name" value="HLH_DNA-bd_sf"/>
</dbReference>
<dbReference type="PANTHER" id="PTHR23043:SF17">
    <property type="entry name" value="PROTEIN SIMILAR"/>
    <property type="match status" value="1"/>
</dbReference>
<dbReference type="EMBL" id="LR785753">
    <property type="protein sequence ID" value="CAB3252826.1"/>
    <property type="molecule type" value="mRNA"/>
</dbReference>
<evidence type="ECO:0000256" key="10">
    <source>
        <dbReference type="SAM" id="MobiDB-lite"/>
    </source>
</evidence>
<feature type="domain" description="BHLH" evidence="12">
    <location>
        <begin position="19"/>
        <end position="72"/>
    </location>
</feature>
<dbReference type="InterPro" id="IPR014887">
    <property type="entry name" value="HIF-1_CTAD"/>
</dbReference>
<dbReference type="Pfam" id="PF08778">
    <property type="entry name" value="HIF-1a_CTAD"/>
    <property type="match status" value="1"/>
</dbReference>
<dbReference type="InterPro" id="IPR013655">
    <property type="entry name" value="PAS_fold_3"/>
</dbReference>
<evidence type="ECO:0000256" key="7">
    <source>
        <dbReference type="ARBA" id="ARBA00023163"/>
    </source>
</evidence>
<keyword evidence="8" id="KW-0539">Nucleus</keyword>
<dbReference type="InterPro" id="IPR013767">
    <property type="entry name" value="PAS_fold"/>
</dbReference>
<evidence type="ECO:0000259" key="12">
    <source>
        <dbReference type="PROSITE" id="PS50888"/>
    </source>
</evidence>
<organism evidence="13">
    <name type="scientific">Phallusia mammillata</name>
    <dbReference type="NCBI Taxonomy" id="59560"/>
    <lineage>
        <taxon>Eukaryota</taxon>
        <taxon>Metazoa</taxon>
        <taxon>Chordata</taxon>
        <taxon>Tunicata</taxon>
        <taxon>Ascidiacea</taxon>
        <taxon>Phlebobranchia</taxon>
        <taxon>Ascidiidae</taxon>
        <taxon>Phallusia</taxon>
    </lineage>
</organism>
<feature type="domain" description="PAS" evidence="11">
    <location>
        <begin position="253"/>
        <end position="302"/>
    </location>
</feature>
<gene>
    <name evidence="13" type="primary">Hif</name>
</gene>
<dbReference type="Gene3D" id="3.30.450.20">
    <property type="entry name" value="PAS domain"/>
    <property type="match status" value="2"/>
</dbReference>
<feature type="compositionally biased region" description="Basic residues" evidence="10">
    <location>
        <begin position="14"/>
        <end position="32"/>
    </location>
</feature>
<keyword evidence="4" id="KW-0805">Transcription regulation</keyword>
<keyword evidence="6" id="KW-0010">Activator</keyword>
<keyword evidence="2" id="KW-0677">Repeat</keyword>
<protein>
    <submittedName>
        <fullName evidence="13">HIF hypoxia inducible factor</fullName>
    </submittedName>
</protein>
<dbReference type="PROSITE" id="PS50888">
    <property type="entry name" value="BHLH"/>
    <property type="match status" value="1"/>
</dbReference>
<dbReference type="GO" id="GO:0046983">
    <property type="term" value="F:protein dimerization activity"/>
    <property type="evidence" value="ECO:0007669"/>
    <property type="project" value="InterPro"/>
</dbReference>
<evidence type="ECO:0000313" key="13">
    <source>
        <dbReference type="EMBL" id="CAB3252826.1"/>
    </source>
</evidence>
<evidence type="ECO:0000256" key="6">
    <source>
        <dbReference type="ARBA" id="ARBA00023159"/>
    </source>
</evidence>
<comment type="subcellular location">
    <subcellularLocation>
        <location evidence="1">Nucleus</location>
    </subcellularLocation>
</comment>
<dbReference type="InterPro" id="IPR011598">
    <property type="entry name" value="bHLH_dom"/>
</dbReference>
<dbReference type="InterPro" id="IPR035965">
    <property type="entry name" value="PAS-like_dom_sf"/>
</dbReference>
<dbReference type="GO" id="GO:0005634">
    <property type="term" value="C:nucleus"/>
    <property type="evidence" value="ECO:0007669"/>
    <property type="project" value="UniProtKB-SubCell"/>
</dbReference>
<evidence type="ECO:0000256" key="5">
    <source>
        <dbReference type="ARBA" id="ARBA00023125"/>
    </source>
</evidence>
<feature type="domain" description="PAS" evidence="11">
    <location>
        <begin position="112"/>
        <end position="170"/>
    </location>
</feature>
<proteinExistence type="evidence at transcript level"/>
<dbReference type="Pfam" id="PF00989">
    <property type="entry name" value="PAS"/>
    <property type="match status" value="1"/>
</dbReference>
<keyword evidence="3" id="KW-0832">Ubl conjugation</keyword>
<name>A0A6F9DFC7_9ASCI</name>
<keyword evidence="9" id="KW-0379">Hydroxylation</keyword>
<sequence length="760" mass="85467">MSVFPEEEELKPSMAKKQRRREKSRDAARHRRTKETVYFQEIANLLPVSHDLVSNLDRSSIMRLVNSYIRLRQSLTGKCEAYVDPNTLPIKDLSVKQEILEDEHLLASEDFVNALNGFLFILSPDSDILYCSENVKDYLGLSKLDLIGQSILSFVHEGDHEEIRGCLNESDVTESSTHKAFFLRMKSTLTVNGKSINLKSASYKVLQCSGFRKVVKDDNNSNLLVVQAEPIPHPSNIEHFLDSQTFLTQHTPDMKFSYCDDRVTELLGYDESDMLGKSFFNYCHVLDIKPLEDFFHKLYRLNQIETTHYRFLSKTGGYHWIVTQATVIPCSKNQKPQCVVCVHYVLSGPVNENVVFSTEQHQCVGAMPFNMVPIESSDEEEKAEIEEVSKFVLDDNNAFIDDLLKAPTETPVKENAPPSYGDFKIVPLTLTDMDENDEITLDENLIFNAPSIGDPWTYSSPEKEQLEDLFRDVAVENTAIQKPCHEGQQQQNAFVIASPPSEAQNQIDNGSSGMTRMMPLPLFDKEGPPPLPYNTHDFRRSSISPCDSAYCGSPISLPGGYQCDEGPQSQGPRSLARDIGRFQKYQTVPVRDEKFAEHKANLQRGYVGNLTNADLHNAYARKRNHSSNAAGKFASPTAPLLPSQKRRCLSRESQAMYNGNASQAKSRNPAQLQQFVNVLLQPGTGYGCTGEKRDGRNEPLRNLFLQRDIFSSTADCDSWGSNLLPELSVHDCEVNAPLLLNDSKLPLGADCVHALDEEIM</sequence>
<dbReference type="FunFam" id="3.30.450.20:FF:000015">
    <property type="entry name" value="Hypoxia-inducible factor 1-alpha isoform 1"/>
    <property type="match status" value="1"/>
</dbReference>
<dbReference type="SUPFAM" id="SSF55785">
    <property type="entry name" value="PYP-like sensor domain (PAS domain)"/>
    <property type="match status" value="2"/>
</dbReference>
<accession>A0A6F9DFC7</accession>
<reference evidence="13" key="1">
    <citation type="submission" date="2020-04" db="EMBL/GenBank/DDBJ databases">
        <authorList>
            <person name="Neveu A P."/>
        </authorList>
    </citation>
    <scope>NUCLEOTIDE SEQUENCE</scope>
    <source>
        <tissue evidence="13">Whole embryo</tissue>
    </source>
</reference>
<evidence type="ECO:0000256" key="2">
    <source>
        <dbReference type="ARBA" id="ARBA00022737"/>
    </source>
</evidence>
<dbReference type="CDD" id="cd00130">
    <property type="entry name" value="PAS"/>
    <property type="match status" value="2"/>
</dbReference>
<dbReference type="GO" id="GO:0000981">
    <property type="term" value="F:DNA-binding transcription factor activity, RNA polymerase II-specific"/>
    <property type="evidence" value="ECO:0007669"/>
    <property type="project" value="TreeGrafter"/>
</dbReference>
<evidence type="ECO:0000256" key="1">
    <source>
        <dbReference type="ARBA" id="ARBA00004123"/>
    </source>
</evidence>
<evidence type="ECO:0000259" key="11">
    <source>
        <dbReference type="PROSITE" id="PS50112"/>
    </source>
</evidence>
<evidence type="ECO:0000256" key="4">
    <source>
        <dbReference type="ARBA" id="ARBA00023015"/>
    </source>
</evidence>
<dbReference type="Pfam" id="PF23171">
    <property type="entry name" value="bHLH_HIF1A"/>
    <property type="match status" value="1"/>
</dbReference>
<dbReference type="SMR" id="A0A6F9DFC7"/>
<dbReference type="GO" id="GO:0000977">
    <property type="term" value="F:RNA polymerase II transcription regulatory region sequence-specific DNA binding"/>
    <property type="evidence" value="ECO:0007669"/>
    <property type="project" value="TreeGrafter"/>
</dbReference>
<dbReference type="PROSITE" id="PS50112">
    <property type="entry name" value="PAS"/>
    <property type="match status" value="2"/>
</dbReference>
<dbReference type="AlphaFoldDB" id="A0A6F9DFC7"/>
<dbReference type="Pfam" id="PF08447">
    <property type="entry name" value="PAS_3"/>
    <property type="match status" value="1"/>
</dbReference>
<evidence type="ECO:0000256" key="9">
    <source>
        <dbReference type="ARBA" id="ARBA00023278"/>
    </source>
</evidence>
<dbReference type="SUPFAM" id="SSF47459">
    <property type="entry name" value="HLH, helix-loop-helix DNA-binding domain"/>
    <property type="match status" value="1"/>
</dbReference>
<dbReference type="SMART" id="SM00091">
    <property type="entry name" value="PAS"/>
    <property type="match status" value="2"/>
</dbReference>
<evidence type="ECO:0000256" key="3">
    <source>
        <dbReference type="ARBA" id="ARBA00022843"/>
    </source>
</evidence>